<dbReference type="Gene3D" id="3.40.390.10">
    <property type="entry name" value="Collagenase (Catalytic Domain)"/>
    <property type="match status" value="1"/>
</dbReference>
<evidence type="ECO:0000256" key="2">
    <source>
        <dbReference type="SAM" id="SignalP"/>
    </source>
</evidence>
<dbReference type="InterPro" id="IPR024079">
    <property type="entry name" value="MetalloPept_cat_dom_sf"/>
</dbReference>
<dbReference type="RefSeq" id="WP_079546385.1">
    <property type="nucleotide sequence ID" value="NZ_CP117826.1"/>
</dbReference>
<sequence>MKIIKRVLAVLFAAALLFAAACSAQPQAEESAPPSASAAESAQDGAQGGAPGAAWVNSDISGSVTAETQTDPKDDFNAAVNQEWMAGTELGTQMQASTFTERSNEVMAQVMALITDESQASHEAQLVREFYNDYVDMESRNALGMEPVLPLLGEIEAIETLDELTAYLADWGTSRTRLRKRISRRIGRTARRMPFTSVRRASRSRMRTNIKA</sequence>
<dbReference type="InterPro" id="IPR008753">
    <property type="entry name" value="Peptidase_M13_N"/>
</dbReference>
<dbReference type="InterPro" id="IPR042089">
    <property type="entry name" value="Peptidase_M13_dom_2"/>
</dbReference>
<accession>A0AAU8A6Y4</accession>
<evidence type="ECO:0000259" key="3">
    <source>
        <dbReference type="Pfam" id="PF05649"/>
    </source>
</evidence>
<feature type="signal peptide" evidence="2">
    <location>
        <begin position="1"/>
        <end position="28"/>
    </location>
</feature>
<organism evidence="4">
    <name type="scientific">Christensenella massiliensis</name>
    <dbReference type="NCBI Taxonomy" id="1805714"/>
    <lineage>
        <taxon>Bacteria</taxon>
        <taxon>Bacillati</taxon>
        <taxon>Bacillota</taxon>
        <taxon>Clostridia</taxon>
        <taxon>Christensenellales</taxon>
        <taxon>Christensenellaceae</taxon>
        <taxon>Christensenella</taxon>
    </lineage>
</organism>
<name>A0AAU8A6Y4_9FIRM</name>
<dbReference type="SUPFAM" id="SSF55486">
    <property type="entry name" value="Metalloproteases ('zincins'), catalytic domain"/>
    <property type="match status" value="1"/>
</dbReference>
<dbReference type="PROSITE" id="PS51257">
    <property type="entry name" value="PROKAR_LIPOPROTEIN"/>
    <property type="match status" value="1"/>
</dbReference>
<gene>
    <name evidence="4" type="ORF">PUP29_07885</name>
</gene>
<dbReference type="GO" id="GO:0006508">
    <property type="term" value="P:proteolysis"/>
    <property type="evidence" value="ECO:0007669"/>
    <property type="project" value="InterPro"/>
</dbReference>
<dbReference type="AlphaFoldDB" id="A0AAU8A6Y4"/>
<dbReference type="Gene3D" id="1.10.1380.10">
    <property type="entry name" value="Neutral endopeptidase , domain2"/>
    <property type="match status" value="1"/>
</dbReference>
<feature type="domain" description="Peptidase M13 N-terminal" evidence="3">
    <location>
        <begin position="72"/>
        <end position="171"/>
    </location>
</feature>
<dbReference type="Pfam" id="PF05649">
    <property type="entry name" value="Peptidase_M13_N"/>
    <property type="match status" value="1"/>
</dbReference>
<dbReference type="EMBL" id="CP117826">
    <property type="protein sequence ID" value="XCC61449.1"/>
    <property type="molecule type" value="Genomic_DNA"/>
</dbReference>
<feature type="chain" id="PRO_5043493373" description="Peptidase M13 N-terminal domain-containing protein" evidence="2">
    <location>
        <begin position="29"/>
        <end position="212"/>
    </location>
</feature>
<evidence type="ECO:0000256" key="1">
    <source>
        <dbReference type="SAM" id="MobiDB-lite"/>
    </source>
</evidence>
<dbReference type="GO" id="GO:0008237">
    <property type="term" value="F:metallopeptidase activity"/>
    <property type="evidence" value="ECO:0007669"/>
    <property type="project" value="InterPro"/>
</dbReference>
<protein>
    <recommendedName>
        <fullName evidence="3">Peptidase M13 N-terminal domain-containing protein</fullName>
    </recommendedName>
</protein>
<evidence type="ECO:0000313" key="4">
    <source>
        <dbReference type="EMBL" id="XCC61449.1"/>
    </source>
</evidence>
<reference evidence="4" key="1">
    <citation type="submission" date="2023-02" db="EMBL/GenBank/DDBJ databases">
        <title>Gut commensal Christensenella minuta modulates host metabolism via a new class of secondary bile acids.</title>
        <authorList>
            <person name="Liu C."/>
        </authorList>
    </citation>
    <scope>NUCLEOTIDE SEQUENCE</scope>
    <source>
        <strain evidence="4">CA70</strain>
    </source>
</reference>
<feature type="region of interest" description="Disordered" evidence="1">
    <location>
        <begin position="30"/>
        <end position="54"/>
    </location>
</feature>
<feature type="compositionally biased region" description="Low complexity" evidence="1">
    <location>
        <begin position="30"/>
        <end position="45"/>
    </location>
</feature>
<proteinExistence type="predicted"/>
<keyword evidence="2" id="KW-0732">Signal</keyword>